<evidence type="ECO:0000256" key="3">
    <source>
        <dbReference type="ARBA" id="ARBA00022692"/>
    </source>
</evidence>
<accession>U6K578</accession>
<evidence type="ECO:0000256" key="1">
    <source>
        <dbReference type="ARBA" id="ARBA00004141"/>
    </source>
</evidence>
<keyword evidence="2" id="KW-0813">Transport</keyword>
<gene>
    <name evidence="7" type="ORF">EMH_0078240</name>
</gene>
<protein>
    <submittedName>
        <fullName evidence="7">ABC1 family beta-lactamase, putative</fullName>
    </submittedName>
</protein>
<comment type="subcellular location">
    <subcellularLocation>
        <location evidence="1">Membrane</location>
        <topology evidence="1">Multi-pass membrane protein</topology>
    </subcellularLocation>
</comment>
<evidence type="ECO:0000256" key="6">
    <source>
        <dbReference type="SAM" id="Phobius"/>
    </source>
</evidence>
<dbReference type="GO" id="GO:0016020">
    <property type="term" value="C:membrane"/>
    <property type="evidence" value="ECO:0007669"/>
    <property type="project" value="UniProtKB-SubCell"/>
</dbReference>
<evidence type="ECO:0000256" key="2">
    <source>
        <dbReference type="ARBA" id="ARBA00022448"/>
    </source>
</evidence>
<dbReference type="GeneID" id="25382269"/>
<keyword evidence="5 6" id="KW-0472">Membrane</keyword>
<dbReference type="OrthoDB" id="410267at2759"/>
<feature type="transmembrane region" description="Helical" evidence="6">
    <location>
        <begin position="107"/>
        <end position="133"/>
    </location>
</feature>
<dbReference type="Proteomes" id="UP000030744">
    <property type="component" value="Unassembled WGS sequence"/>
</dbReference>
<evidence type="ECO:0000256" key="5">
    <source>
        <dbReference type="ARBA" id="ARBA00023136"/>
    </source>
</evidence>
<dbReference type="PANTHER" id="PTHR43385">
    <property type="entry name" value="RIBOFLAVIN TRANSPORTER RIBJ"/>
    <property type="match status" value="1"/>
</dbReference>
<organism evidence="7 8">
    <name type="scientific">Eimeria mitis</name>
    <dbReference type="NCBI Taxonomy" id="44415"/>
    <lineage>
        <taxon>Eukaryota</taxon>
        <taxon>Sar</taxon>
        <taxon>Alveolata</taxon>
        <taxon>Apicomplexa</taxon>
        <taxon>Conoidasida</taxon>
        <taxon>Coccidia</taxon>
        <taxon>Eucoccidiorida</taxon>
        <taxon>Eimeriorina</taxon>
        <taxon>Eimeriidae</taxon>
        <taxon>Eimeria</taxon>
    </lineage>
</organism>
<evidence type="ECO:0000313" key="8">
    <source>
        <dbReference type="Proteomes" id="UP000030744"/>
    </source>
</evidence>
<reference evidence="7" key="2">
    <citation type="submission" date="2013-10" db="EMBL/GenBank/DDBJ databases">
        <authorList>
            <person name="Aslett M."/>
        </authorList>
    </citation>
    <scope>NUCLEOTIDE SEQUENCE [LARGE SCALE GENOMIC DNA]</scope>
    <source>
        <strain evidence="7">Houghton</strain>
    </source>
</reference>
<name>U6K578_9EIME</name>
<evidence type="ECO:0000313" key="7">
    <source>
        <dbReference type="EMBL" id="CDJ32859.1"/>
    </source>
</evidence>
<keyword evidence="8" id="KW-1185">Reference proteome</keyword>
<dbReference type="PANTHER" id="PTHR43385:SF1">
    <property type="entry name" value="RIBOFLAVIN TRANSPORTER RIBJ"/>
    <property type="match status" value="1"/>
</dbReference>
<dbReference type="AlphaFoldDB" id="U6K578"/>
<feature type="transmembrane region" description="Helical" evidence="6">
    <location>
        <begin position="230"/>
        <end position="250"/>
    </location>
</feature>
<keyword evidence="3 6" id="KW-0812">Transmembrane</keyword>
<sequence>MYGESVAAACPKAPVGAQKCRAHMALVGAFLIHLTLGSLHAFGNIAPLIIAYMRLLQPTSSLRYHDGLILYVSAVLVQGIAGFFGGRLHRTLGPSKATLLGGSVMSIGLVMSALTLHSCFLFCLSFGVVTAIGSGLCYPVVMSPFMVSCVIFLGRSLSVCLLCPMHSLFLFRTAQPSLLAFVAPLGGADGTSVAPEVYVSNAEVLQRLPALSVAPEVYVSNAEVLQRLPALFLLMAGGCLVLQAVGAALLSDPPPLPMDSHERRKLIEEIRYILIAF</sequence>
<evidence type="ECO:0000256" key="4">
    <source>
        <dbReference type="ARBA" id="ARBA00022989"/>
    </source>
</evidence>
<dbReference type="VEuPathDB" id="ToxoDB:EMH_0078240"/>
<proteinExistence type="predicted"/>
<feature type="transmembrane region" description="Helical" evidence="6">
    <location>
        <begin position="68"/>
        <end position="86"/>
    </location>
</feature>
<reference evidence="7" key="1">
    <citation type="submission" date="2013-10" db="EMBL/GenBank/DDBJ databases">
        <title>Genomic analysis of the causative agents of coccidiosis in chickens.</title>
        <authorList>
            <person name="Reid A.J."/>
            <person name="Blake D."/>
            <person name="Billington K."/>
            <person name="Browne H."/>
            <person name="Dunn M."/>
            <person name="Hung S."/>
            <person name="Kawahara F."/>
            <person name="Miranda-Saavedra D."/>
            <person name="Mourier T."/>
            <person name="Nagra H."/>
            <person name="Otto T.D."/>
            <person name="Rawlings N."/>
            <person name="Sanchez A."/>
            <person name="Sanders M."/>
            <person name="Subramaniam C."/>
            <person name="Tay Y."/>
            <person name="Dear P."/>
            <person name="Doerig C."/>
            <person name="Gruber A."/>
            <person name="Parkinson J."/>
            <person name="Shirley M."/>
            <person name="Wan K.L."/>
            <person name="Berriman M."/>
            <person name="Tomley F."/>
            <person name="Pain A."/>
        </authorList>
    </citation>
    <scope>NUCLEOTIDE SEQUENCE [LARGE SCALE GENOMIC DNA]</scope>
    <source>
        <strain evidence="7">Houghton</strain>
    </source>
</reference>
<dbReference type="EMBL" id="HG684607">
    <property type="protein sequence ID" value="CDJ32859.1"/>
    <property type="molecule type" value="Genomic_DNA"/>
</dbReference>
<dbReference type="RefSeq" id="XP_013355423.1">
    <property type="nucleotide sequence ID" value="XM_013499969.1"/>
</dbReference>
<keyword evidence="4 6" id="KW-1133">Transmembrane helix</keyword>
<feature type="transmembrane region" description="Helical" evidence="6">
    <location>
        <begin position="26"/>
        <end position="53"/>
    </location>
</feature>
<dbReference type="InterPro" id="IPR052983">
    <property type="entry name" value="MFS_Riboflavin_Transporter"/>
</dbReference>